<evidence type="ECO:0000313" key="1">
    <source>
        <dbReference type="EMBL" id="RNL77593.1"/>
    </source>
</evidence>
<accession>A0A3N0DQH4</accession>
<dbReference type="AlphaFoldDB" id="A0A3N0DQH4"/>
<evidence type="ECO:0000313" key="2">
    <source>
        <dbReference type="Proteomes" id="UP000277094"/>
    </source>
</evidence>
<gene>
    <name evidence="1" type="ORF">EFL95_16420</name>
</gene>
<protein>
    <submittedName>
        <fullName evidence="1">Uncharacterized protein</fullName>
    </submittedName>
</protein>
<organism evidence="1 2">
    <name type="scientific">Nocardioides marmorisolisilvae</name>
    <dbReference type="NCBI Taxonomy" id="1542737"/>
    <lineage>
        <taxon>Bacteria</taxon>
        <taxon>Bacillati</taxon>
        <taxon>Actinomycetota</taxon>
        <taxon>Actinomycetes</taxon>
        <taxon>Propionibacteriales</taxon>
        <taxon>Nocardioidaceae</taxon>
        <taxon>Nocardioides</taxon>
    </lineage>
</organism>
<keyword evidence="2" id="KW-1185">Reference proteome</keyword>
<sequence>MKVVQDHYTDDVGPSSWWLGRRLRSLGNVPEASFAGRVPADEWASAIERVGYLRVRKMAGGDVDDDEERLGQSGVLGALLLQGILDGLS</sequence>
<comment type="caution">
    <text evidence="1">The sequence shown here is derived from an EMBL/GenBank/DDBJ whole genome shotgun (WGS) entry which is preliminary data.</text>
</comment>
<reference evidence="1 2" key="1">
    <citation type="submission" date="2018-11" db="EMBL/GenBank/DDBJ databases">
        <authorList>
            <person name="Li F."/>
        </authorList>
    </citation>
    <scope>NUCLEOTIDE SEQUENCE [LARGE SCALE GENOMIC DNA]</scope>
    <source>
        <strain evidence="1 2">KIS18-7</strain>
    </source>
</reference>
<dbReference type="EMBL" id="RJSG01000003">
    <property type="protein sequence ID" value="RNL77593.1"/>
    <property type="molecule type" value="Genomic_DNA"/>
</dbReference>
<dbReference type="Proteomes" id="UP000277094">
    <property type="component" value="Unassembled WGS sequence"/>
</dbReference>
<proteinExistence type="predicted"/>
<name>A0A3N0DQH4_9ACTN</name>